<dbReference type="AlphaFoldDB" id="A0A4Y7PXK4"/>
<evidence type="ECO:0000313" key="3">
    <source>
        <dbReference type="Proteomes" id="UP000294933"/>
    </source>
</evidence>
<evidence type="ECO:0000313" key="2">
    <source>
        <dbReference type="EMBL" id="TDL19776.1"/>
    </source>
</evidence>
<proteinExistence type="predicted"/>
<gene>
    <name evidence="2" type="ORF">BD410DRAFT_396320</name>
</gene>
<name>A0A4Y7PXK4_9AGAM</name>
<reference evidence="2 3" key="1">
    <citation type="submission" date="2018-06" db="EMBL/GenBank/DDBJ databases">
        <title>A transcriptomic atlas of mushroom development highlights an independent origin of complex multicellularity.</title>
        <authorList>
            <consortium name="DOE Joint Genome Institute"/>
            <person name="Krizsan K."/>
            <person name="Almasi E."/>
            <person name="Merenyi Z."/>
            <person name="Sahu N."/>
            <person name="Viragh M."/>
            <person name="Koszo T."/>
            <person name="Mondo S."/>
            <person name="Kiss B."/>
            <person name="Balint B."/>
            <person name="Kues U."/>
            <person name="Barry K."/>
            <person name="Hegedus J.C."/>
            <person name="Henrissat B."/>
            <person name="Johnson J."/>
            <person name="Lipzen A."/>
            <person name="Ohm R."/>
            <person name="Nagy I."/>
            <person name="Pangilinan J."/>
            <person name="Yan J."/>
            <person name="Xiong Y."/>
            <person name="Grigoriev I.V."/>
            <person name="Hibbett D.S."/>
            <person name="Nagy L.G."/>
        </authorList>
    </citation>
    <scope>NUCLEOTIDE SEQUENCE [LARGE SCALE GENOMIC DNA]</scope>
    <source>
        <strain evidence="2 3">SZMC22713</strain>
    </source>
</reference>
<keyword evidence="3" id="KW-1185">Reference proteome</keyword>
<feature type="transmembrane region" description="Helical" evidence="1">
    <location>
        <begin position="63"/>
        <end position="85"/>
    </location>
</feature>
<dbReference type="VEuPathDB" id="FungiDB:BD410DRAFT_396320"/>
<keyword evidence="1" id="KW-1133">Transmembrane helix</keyword>
<dbReference type="Proteomes" id="UP000294933">
    <property type="component" value="Unassembled WGS sequence"/>
</dbReference>
<sequence length="88" mass="10052">MLLFGRTTRPGSSLRLWTMLESVRRGVDLLTANWRRRRSSIIMHVYNACIGPKVSMNTRVYSVIDGSASVSTFLIIIQTTIWAFLDFV</sequence>
<accession>A0A4Y7PXK4</accession>
<protein>
    <submittedName>
        <fullName evidence="2">Uncharacterized protein</fullName>
    </submittedName>
</protein>
<keyword evidence="1" id="KW-0812">Transmembrane</keyword>
<dbReference type="EMBL" id="ML170193">
    <property type="protein sequence ID" value="TDL19776.1"/>
    <property type="molecule type" value="Genomic_DNA"/>
</dbReference>
<evidence type="ECO:0000256" key="1">
    <source>
        <dbReference type="SAM" id="Phobius"/>
    </source>
</evidence>
<organism evidence="2 3">
    <name type="scientific">Rickenella mellea</name>
    <dbReference type="NCBI Taxonomy" id="50990"/>
    <lineage>
        <taxon>Eukaryota</taxon>
        <taxon>Fungi</taxon>
        <taxon>Dikarya</taxon>
        <taxon>Basidiomycota</taxon>
        <taxon>Agaricomycotina</taxon>
        <taxon>Agaricomycetes</taxon>
        <taxon>Hymenochaetales</taxon>
        <taxon>Rickenellaceae</taxon>
        <taxon>Rickenella</taxon>
    </lineage>
</organism>
<keyword evidence="1" id="KW-0472">Membrane</keyword>